<sequence>MASIDSGAPLALPSDWSSGVALNLKTRTARFQAPWLTFRREFPLAARCLPLWLLLLVPTVWVDRQNSLPWDSVAVVLGGLTGSFGAVVLGAVSVDRYRSQQDELQRAQWVTRASRHLLAEHKEIRDGLAAIAIVAYSIAEPLLDESERVPRPLLEQAVKRAPYSPPRLVHQGESVKDSLRRTVGAISDNMSDNIYHDVFGPLPWVTEQLDDLRRSAINARKRAECSGILGSEALYPHGPGRLRMQWAGINESIDRAQRSTLRLSRLAADVNDRLRDFNILEVYRPARLELDKEGSDLGTVQILAASRSLAAHVSRLEVLMDAGFTALPGGVDPADQARPAEDLLEATGELLRDLRAIAGGIRKWTSALATYRGEDQQGELSDLIRKISMQSDSLSRHVDYQNWEHFLNHATPVIEGLPPRRKRPTTADVLARSRAARAAHKDSWSDVREILEDGRKDVWAELAALDALAASELGADDALICVGSAEELYTLNAFMDSEGARWIVAGYLARSYARLGNGEKAFVHWDEFLRSTTPEVRAQASRYANEYLGAISEDGAVVAITQAAEEEGMSALAQRSARDSLAPDER</sequence>
<evidence type="ECO:0000313" key="1">
    <source>
        <dbReference type="EMBL" id="SOC56442.1"/>
    </source>
</evidence>
<evidence type="ECO:0000313" key="2">
    <source>
        <dbReference type="Proteomes" id="UP000219688"/>
    </source>
</evidence>
<accession>A0A285VQV9</accession>
<dbReference type="AlphaFoldDB" id="A0A285VQV9"/>
<protein>
    <submittedName>
        <fullName evidence="1">Uncharacterized protein</fullName>
    </submittedName>
</protein>
<reference evidence="2" key="1">
    <citation type="submission" date="2017-08" db="EMBL/GenBank/DDBJ databases">
        <authorList>
            <person name="Varghese N."/>
            <person name="Submissions S."/>
        </authorList>
    </citation>
    <scope>NUCLEOTIDE SEQUENCE [LARGE SCALE GENOMIC DNA]</scope>
    <source>
        <strain evidence="2">USBA17B2</strain>
    </source>
</reference>
<keyword evidence="2" id="KW-1185">Reference proteome</keyword>
<organism evidence="1 2">
    <name type="scientific">Ornithinimicrobium cerasi</name>
    <dbReference type="NCBI Taxonomy" id="2248773"/>
    <lineage>
        <taxon>Bacteria</taxon>
        <taxon>Bacillati</taxon>
        <taxon>Actinomycetota</taxon>
        <taxon>Actinomycetes</taxon>
        <taxon>Micrococcales</taxon>
        <taxon>Ornithinimicrobiaceae</taxon>
        <taxon>Ornithinimicrobium</taxon>
    </lineage>
</organism>
<dbReference type="EMBL" id="OBQK01000007">
    <property type="protein sequence ID" value="SOC56442.1"/>
    <property type="molecule type" value="Genomic_DNA"/>
</dbReference>
<proteinExistence type="predicted"/>
<dbReference type="Proteomes" id="UP000219688">
    <property type="component" value="Unassembled WGS sequence"/>
</dbReference>
<gene>
    <name evidence="1" type="ORF">SAMN05421879_107186</name>
</gene>
<name>A0A285VQV9_9MICO</name>